<dbReference type="SUPFAM" id="SSF55729">
    <property type="entry name" value="Acyl-CoA N-acyltransferases (Nat)"/>
    <property type="match status" value="1"/>
</dbReference>
<evidence type="ECO:0000256" key="2">
    <source>
        <dbReference type="ARBA" id="ARBA00012888"/>
    </source>
</evidence>
<comment type="caution">
    <text evidence="10">The sequence shown here is derived from an EMBL/GenBank/DDBJ whole genome shotgun (WGS) entry which is preliminary data.</text>
</comment>
<comment type="catalytic activity">
    <reaction evidence="8">
        <text>kanamycin B + acetyl-CoA = N(6')-acetylkanamycin B + CoA + H(+)</text>
        <dbReference type="Rhea" id="RHEA:16449"/>
        <dbReference type="ChEBI" id="CHEBI:15378"/>
        <dbReference type="ChEBI" id="CHEBI:57287"/>
        <dbReference type="ChEBI" id="CHEBI:57288"/>
        <dbReference type="ChEBI" id="CHEBI:58390"/>
        <dbReference type="ChEBI" id="CHEBI:58549"/>
        <dbReference type="EC" id="2.3.1.82"/>
    </reaction>
</comment>
<dbReference type="NCBIfam" id="NF043067">
    <property type="entry name" value="AAC_6p_group_E"/>
    <property type="match status" value="1"/>
</dbReference>
<dbReference type="RefSeq" id="WP_377770973.1">
    <property type="nucleotide sequence ID" value="NZ_JBHUOQ010000001.1"/>
</dbReference>
<evidence type="ECO:0000256" key="4">
    <source>
        <dbReference type="ARBA" id="ARBA00022679"/>
    </source>
</evidence>
<dbReference type="PIRSF" id="PIRSF000452">
    <property type="entry name" value="6-N-acetyltransf"/>
    <property type="match status" value="1"/>
</dbReference>
<dbReference type="Pfam" id="PF00583">
    <property type="entry name" value="Acetyltransf_1"/>
    <property type="match status" value="1"/>
</dbReference>
<evidence type="ECO:0000256" key="5">
    <source>
        <dbReference type="ARBA" id="ARBA00023251"/>
    </source>
</evidence>
<evidence type="ECO:0000313" key="10">
    <source>
        <dbReference type="EMBL" id="MFD2829191.1"/>
    </source>
</evidence>
<keyword evidence="5" id="KW-0046">Antibiotic resistance</keyword>
<dbReference type="EMBL" id="JBHUOQ010000001">
    <property type="protein sequence ID" value="MFD2829191.1"/>
    <property type="molecule type" value="Genomic_DNA"/>
</dbReference>
<dbReference type="CDD" id="cd04301">
    <property type="entry name" value="NAT_SF"/>
    <property type="match status" value="1"/>
</dbReference>
<dbReference type="InterPro" id="IPR000182">
    <property type="entry name" value="GNAT_dom"/>
</dbReference>
<gene>
    <name evidence="10" type="primary">aac(6')</name>
    <name evidence="10" type="ORF">ACFSX4_01850</name>
</gene>
<organism evidence="10 11">
    <name type="scientific">Corticicoccus populi</name>
    <dbReference type="NCBI Taxonomy" id="1812821"/>
    <lineage>
        <taxon>Bacteria</taxon>
        <taxon>Bacillati</taxon>
        <taxon>Bacillota</taxon>
        <taxon>Bacilli</taxon>
        <taxon>Bacillales</taxon>
        <taxon>Staphylococcaceae</taxon>
        <taxon>Corticicoccus</taxon>
    </lineage>
</organism>
<dbReference type="EC" id="2.3.1.82" evidence="2"/>
<dbReference type="GO" id="GO:0047663">
    <property type="term" value="F:aminoglycoside 6'-N-acetyltransferase activity"/>
    <property type="evidence" value="ECO:0007669"/>
    <property type="project" value="UniProtKB-EC"/>
</dbReference>
<protein>
    <recommendedName>
        <fullName evidence="3">Aminoglycoside N(6')-acetyltransferase type 1</fullName>
        <ecNumber evidence="2">2.3.1.82</ecNumber>
    </recommendedName>
    <alternativeName>
        <fullName evidence="7">Aminoglycoside resistance protein</fullName>
    </alternativeName>
</protein>
<keyword evidence="11" id="KW-1185">Reference proteome</keyword>
<dbReference type="PROSITE" id="PS51186">
    <property type="entry name" value="GNAT"/>
    <property type="match status" value="1"/>
</dbReference>
<evidence type="ECO:0000313" key="11">
    <source>
        <dbReference type="Proteomes" id="UP001597519"/>
    </source>
</evidence>
<dbReference type="InterPro" id="IPR016181">
    <property type="entry name" value="Acyl_CoA_acyltransferase"/>
</dbReference>
<evidence type="ECO:0000256" key="1">
    <source>
        <dbReference type="ARBA" id="ARBA00011738"/>
    </source>
</evidence>
<evidence type="ECO:0000256" key="7">
    <source>
        <dbReference type="ARBA" id="ARBA00029660"/>
    </source>
</evidence>
<sequence length="144" mass="15965">MISEMKLSDVSTAAELALKLWPEGTIELFIEEMNDLLSDSEAVVYLKYADENVVGFAHCQLRNDYVEGTDSSPVGYLEGIYVSEPFRKQGIAGELIRACEGFAARNGCTEFASDCEIDNDDSAKMHLKLGFTEAGRIIHFKKTL</sequence>
<evidence type="ECO:0000256" key="3">
    <source>
        <dbReference type="ARBA" id="ARBA00017677"/>
    </source>
</evidence>
<evidence type="ECO:0000256" key="8">
    <source>
        <dbReference type="ARBA" id="ARBA00048923"/>
    </source>
</evidence>
<dbReference type="Proteomes" id="UP001597519">
    <property type="component" value="Unassembled WGS sequence"/>
</dbReference>
<name>A0ABW5WQU5_9STAP</name>
<evidence type="ECO:0000256" key="6">
    <source>
        <dbReference type="ARBA" id="ARBA00023315"/>
    </source>
</evidence>
<comment type="subunit">
    <text evidence="1">Homodimer.</text>
</comment>
<accession>A0ABW5WQU5</accession>
<dbReference type="Gene3D" id="3.40.630.30">
    <property type="match status" value="1"/>
</dbReference>
<dbReference type="InterPro" id="IPR024170">
    <property type="entry name" value="Aminoglycoside_N6-AcTrfrase"/>
</dbReference>
<proteinExistence type="predicted"/>
<feature type="domain" description="N-acetyltransferase" evidence="9">
    <location>
        <begin position="1"/>
        <end position="144"/>
    </location>
</feature>
<reference evidence="11" key="1">
    <citation type="journal article" date="2019" name="Int. J. Syst. Evol. Microbiol.">
        <title>The Global Catalogue of Microorganisms (GCM) 10K type strain sequencing project: providing services to taxonomists for standard genome sequencing and annotation.</title>
        <authorList>
            <consortium name="The Broad Institute Genomics Platform"/>
            <consortium name="The Broad Institute Genome Sequencing Center for Infectious Disease"/>
            <person name="Wu L."/>
            <person name="Ma J."/>
        </authorList>
    </citation>
    <scope>NUCLEOTIDE SEQUENCE [LARGE SCALE GENOMIC DNA]</scope>
    <source>
        <strain evidence="11">KCTC 33575</strain>
    </source>
</reference>
<keyword evidence="6 10" id="KW-0012">Acyltransferase</keyword>
<evidence type="ECO:0000259" key="9">
    <source>
        <dbReference type="PROSITE" id="PS51186"/>
    </source>
</evidence>
<keyword evidence="4 10" id="KW-0808">Transferase</keyword>